<gene>
    <name evidence="2" type="ORF">J2W95_000620</name>
</gene>
<sequence length="278" mass="31310">MTLKKALTVLMLILLSASAFSQAKKLDKIITKDYQVIECTISKISDKTVDYSMPNETMTIEIAVSKIARIDFASGRSQTFAQAESVPSQANNTSVNQAATFKQNTIAVLPVPFVNSENMTDSEEMSKFAQNDIYNKLLDKSSHIVSLTVQDLRTTNSLLRKAGIDYKNIDETPIDELQRILGVDNIIAAKVSYTVTENKTSTAYTSQNAKVNDNKVKANEATVANTNTQLLFDYHVYFDMYKNNTKIYTQNRKPMFNLKDSWMDTVSYLLKRSPIYVK</sequence>
<organism evidence="2 3">
    <name type="scientific">Flavobacterium granuli</name>
    <dbReference type="NCBI Taxonomy" id="280093"/>
    <lineage>
        <taxon>Bacteria</taxon>
        <taxon>Pseudomonadati</taxon>
        <taxon>Bacteroidota</taxon>
        <taxon>Flavobacteriia</taxon>
        <taxon>Flavobacteriales</taxon>
        <taxon>Flavobacteriaceae</taxon>
        <taxon>Flavobacterium</taxon>
    </lineage>
</organism>
<comment type="caution">
    <text evidence="2">The sequence shown here is derived from an EMBL/GenBank/DDBJ whole genome shotgun (WGS) entry which is preliminary data.</text>
</comment>
<evidence type="ECO:0000313" key="2">
    <source>
        <dbReference type="EMBL" id="MDR6843940.1"/>
    </source>
</evidence>
<dbReference type="Gene3D" id="3.40.50.10610">
    <property type="entry name" value="ABC-type transport auxiliary lipoprotein component"/>
    <property type="match status" value="1"/>
</dbReference>
<dbReference type="Proteomes" id="UP001261871">
    <property type="component" value="Unassembled WGS sequence"/>
</dbReference>
<reference evidence="2 3" key="1">
    <citation type="submission" date="2023-07" db="EMBL/GenBank/DDBJ databases">
        <title>Sorghum-associated microbial communities from plants grown in Nebraska, USA.</title>
        <authorList>
            <person name="Schachtman D."/>
        </authorList>
    </citation>
    <scope>NUCLEOTIDE SEQUENCE [LARGE SCALE GENOMIC DNA]</scope>
    <source>
        <strain evidence="2 3">BE124</strain>
    </source>
</reference>
<dbReference type="EMBL" id="JAVDTX010000001">
    <property type="protein sequence ID" value="MDR6843940.1"/>
    <property type="molecule type" value="Genomic_DNA"/>
</dbReference>
<accession>A0ABU1RYV0</accession>
<feature type="signal peptide" evidence="1">
    <location>
        <begin position="1"/>
        <end position="21"/>
    </location>
</feature>
<proteinExistence type="predicted"/>
<evidence type="ECO:0000313" key="3">
    <source>
        <dbReference type="Proteomes" id="UP001261871"/>
    </source>
</evidence>
<dbReference type="RefSeq" id="WP_310003834.1">
    <property type="nucleotide sequence ID" value="NZ_JAVDTX010000001.1"/>
</dbReference>
<protein>
    <submittedName>
        <fullName evidence="2">Uncharacterized protein</fullName>
    </submittedName>
</protein>
<keyword evidence="1" id="KW-0732">Signal</keyword>
<feature type="chain" id="PRO_5045371087" evidence="1">
    <location>
        <begin position="22"/>
        <end position="278"/>
    </location>
</feature>
<keyword evidence="3" id="KW-1185">Reference proteome</keyword>
<name>A0ABU1RYV0_9FLAO</name>
<evidence type="ECO:0000256" key="1">
    <source>
        <dbReference type="SAM" id="SignalP"/>
    </source>
</evidence>